<keyword evidence="3" id="KW-1185">Reference proteome</keyword>
<comment type="caution">
    <text evidence="2">The sequence shown here is derived from an EMBL/GenBank/DDBJ whole genome shotgun (WGS) entry which is preliminary data.</text>
</comment>
<evidence type="ECO:0000256" key="1">
    <source>
        <dbReference type="SAM" id="Phobius"/>
    </source>
</evidence>
<proteinExistence type="predicted"/>
<evidence type="ECO:0000313" key="2">
    <source>
        <dbReference type="EMBL" id="KAG7506268.1"/>
    </source>
</evidence>
<reference evidence="2 3" key="1">
    <citation type="journal article" date="2021" name="Sci. Rep.">
        <title>Chromosome anchoring in Senegalese sole (Solea senegalensis) reveals sex-associated markers and genome rearrangements in flatfish.</title>
        <authorList>
            <person name="Guerrero-Cozar I."/>
            <person name="Gomez-Garrido J."/>
            <person name="Berbel C."/>
            <person name="Martinez-Blanch J.F."/>
            <person name="Alioto T."/>
            <person name="Claros M.G."/>
            <person name="Gagnaire P.A."/>
            <person name="Manchado M."/>
        </authorList>
    </citation>
    <scope>NUCLEOTIDE SEQUENCE [LARGE SCALE GENOMIC DNA]</scope>
    <source>
        <strain evidence="2">Sse05_10M</strain>
    </source>
</reference>
<accession>A0AAV6RLN8</accession>
<keyword evidence="1" id="KW-0812">Transmembrane</keyword>
<dbReference type="EMBL" id="JAGKHQ010000010">
    <property type="protein sequence ID" value="KAG7506268.1"/>
    <property type="molecule type" value="Genomic_DNA"/>
</dbReference>
<keyword evidence="1" id="KW-0472">Membrane</keyword>
<dbReference type="Proteomes" id="UP000693946">
    <property type="component" value="Linkage Group LG18"/>
</dbReference>
<sequence>MDVVSECGQQYLTGSPDDWMKRFLCRMHQEPWAVGGAVVIGVFVLGTLSLVIFALVYGCCRSPAGHKQGRKKSRKQGVI</sequence>
<organism evidence="2 3">
    <name type="scientific">Solea senegalensis</name>
    <name type="common">Senegalese sole</name>
    <dbReference type="NCBI Taxonomy" id="28829"/>
    <lineage>
        <taxon>Eukaryota</taxon>
        <taxon>Metazoa</taxon>
        <taxon>Chordata</taxon>
        <taxon>Craniata</taxon>
        <taxon>Vertebrata</taxon>
        <taxon>Euteleostomi</taxon>
        <taxon>Actinopterygii</taxon>
        <taxon>Neopterygii</taxon>
        <taxon>Teleostei</taxon>
        <taxon>Neoteleostei</taxon>
        <taxon>Acanthomorphata</taxon>
        <taxon>Carangaria</taxon>
        <taxon>Pleuronectiformes</taxon>
        <taxon>Pleuronectoidei</taxon>
        <taxon>Soleidae</taxon>
        <taxon>Solea</taxon>
    </lineage>
</organism>
<protein>
    <submittedName>
        <fullName evidence="2">Uncharacterized protein</fullName>
    </submittedName>
</protein>
<keyword evidence="1" id="KW-1133">Transmembrane helix</keyword>
<name>A0AAV6RLN8_SOLSE</name>
<gene>
    <name evidence="2" type="ORF">JOB18_000630</name>
</gene>
<dbReference type="AlphaFoldDB" id="A0AAV6RLN8"/>
<feature type="transmembrane region" description="Helical" evidence="1">
    <location>
        <begin position="32"/>
        <end position="60"/>
    </location>
</feature>
<evidence type="ECO:0000313" key="3">
    <source>
        <dbReference type="Proteomes" id="UP000693946"/>
    </source>
</evidence>